<keyword evidence="3" id="KW-0274">FAD</keyword>
<dbReference type="InterPro" id="IPR006094">
    <property type="entry name" value="Oxid_FAD_bind_N"/>
</dbReference>
<sequence length="500" mass="54251">MRLQGLFFATSLQTLGASTSVDQGAAKACRLLKESLPELVYFPGAAQYVNDTAHWAISSQQNATCSVEPQSADDVSTIVKIIGRSDVRAPFAVRSGGHAYNLGQSSTPGVQVSLTQFTNISYDAEKETVKIGMGLTWAQVYEYLEPLGVMVAGGRINPVGVGGLSLGGGYSWKTNQYGLTIDTIVAHELVLPTGEQVHVTNSSYPDLFFALRGGLNNFGVVTEITYEAHPQTLVYGGLTTYATDNEAIALLNSAASKFSLKSTDPKAQMIVNYASVNGEFIAQTLIFYDGPTPPAGVYDEFLAIPSVSTNVRTSTFREFMASSEGALSADAFGVAQHAIPITKYTVPVLEEMIAQVTAFGQRLTEQNNGSSILVVVQPEPFYQPFTHSHGGAYPHSSDRELTPACPFIVYSANASDPLDVQQARHDYFVSELRNFTHLIQAKAVEEGVSRWDDILYPNYALVDTPLELVYGGNVPRLRRMAAKYDPERLMTLTGGFRFLD</sequence>
<accession>A0A9Q5HXQ6</accession>
<keyword evidence="5" id="KW-0732">Signal</keyword>
<protein>
    <submittedName>
        <fullName evidence="7">FAD-binding domain-containing protein</fullName>
    </submittedName>
</protein>
<keyword evidence="2" id="KW-0285">Flavoprotein</keyword>
<dbReference type="GO" id="GO:0016491">
    <property type="term" value="F:oxidoreductase activity"/>
    <property type="evidence" value="ECO:0007669"/>
    <property type="project" value="UniProtKB-KW"/>
</dbReference>
<evidence type="ECO:0000313" key="7">
    <source>
        <dbReference type="EMBL" id="OCB87794.1"/>
    </source>
</evidence>
<evidence type="ECO:0000259" key="6">
    <source>
        <dbReference type="PROSITE" id="PS51387"/>
    </source>
</evidence>
<dbReference type="EMBL" id="LNZH02000188">
    <property type="protein sequence ID" value="OCB87794.1"/>
    <property type="molecule type" value="Genomic_DNA"/>
</dbReference>
<evidence type="ECO:0000256" key="4">
    <source>
        <dbReference type="ARBA" id="ARBA00023002"/>
    </source>
</evidence>
<evidence type="ECO:0000256" key="3">
    <source>
        <dbReference type="ARBA" id="ARBA00022827"/>
    </source>
</evidence>
<dbReference type="Pfam" id="PF01565">
    <property type="entry name" value="FAD_binding_4"/>
    <property type="match status" value="1"/>
</dbReference>
<dbReference type="InterPro" id="IPR050416">
    <property type="entry name" value="FAD-linked_Oxidoreductase"/>
</dbReference>
<dbReference type="PANTHER" id="PTHR42973">
    <property type="entry name" value="BINDING OXIDOREDUCTASE, PUTATIVE (AFU_ORTHOLOGUE AFUA_1G17690)-RELATED"/>
    <property type="match status" value="1"/>
</dbReference>
<comment type="similarity">
    <text evidence="1">Belongs to the oxygen-dependent FAD-linked oxidoreductase family.</text>
</comment>
<evidence type="ECO:0000256" key="5">
    <source>
        <dbReference type="SAM" id="SignalP"/>
    </source>
</evidence>
<dbReference type="InterPro" id="IPR016166">
    <property type="entry name" value="FAD-bd_PCMH"/>
</dbReference>
<dbReference type="PROSITE" id="PS51387">
    <property type="entry name" value="FAD_PCMH"/>
    <property type="match status" value="1"/>
</dbReference>
<dbReference type="InterPro" id="IPR036318">
    <property type="entry name" value="FAD-bd_PCMH-like_sf"/>
</dbReference>
<evidence type="ECO:0000256" key="1">
    <source>
        <dbReference type="ARBA" id="ARBA00005466"/>
    </source>
</evidence>
<keyword evidence="8" id="KW-1185">Reference proteome</keyword>
<dbReference type="PANTHER" id="PTHR42973:SF13">
    <property type="entry name" value="FAD-BINDING PCMH-TYPE DOMAIN-CONTAINING PROTEIN"/>
    <property type="match status" value="1"/>
</dbReference>
<reference evidence="7" key="1">
    <citation type="submission" date="2016-06" db="EMBL/GenBank/DDBJ databases">
        <title>Draft Genome sequence of the fungus Inonotus baumii.</title>
        <authorList>
            <person name="Zhu H."/>
            <person name="Lin W."/>
        </authorList>
    </citation>
    <scope>NUCLEOTIDE SEQUENCE</scope>
    <source>
        <strain evidence="7">821</strain>
    </source>
</reference>
<feature type="signal peptide" evidence="5">
    <location>
        <begin position="1"/>
        <end position="17"/>
    </location>
</feature>
<organism evidence="7 8">
    <name type="scientific">Sanghuangporus baumii</name>
    <name type="common">Phellinus baumii</name>
    <dbReference type="NCBI Taxonomy" id="108892"/>
    <lineage>
        <taxon>Eukaryota</taxon>
        <taxon>Fungi</taxon>
        <taxon>Dikarya</taxon>
        <taxon>Basidiomycota</taxon>
        <taxon>Agaricomycotina</taxon>
        <taxon>Agaricomycetes</taxon>
        <taxon>Hymenochaetales</taxon>
        <taxon>Hymenochaetaceae</taxon>
        <taxon>Sanghuangporus</taxon>
    </lineage>
</organism>
<evidence type="ECO:0000256" key="2">
    <source>
        <dbReference type="ARBA" id="ARBA00022630"/>
    </source>
</evidence>
<gene>
    <name evidence="7" type="ORF">A7U60_g5117</name>
</gene>
<dbReference type="OrthoDB" id="2151789at2759"/>
<feature type="chain" id="PRO_5040107105" evidence="5">
    <location>
        <begin position="18"/>
        <end position="500"/>
    </location>
</feature>
<dbReference type="SUPFAM" id="SSF56176">
    <property type="entry name" value="FAD-binding/transporter-associated domain-like"/>
    <property type="match status" value="1"/>
</dbReference>
<proteinExistence type="inferred from homology"/>
<keyword evidence="4" id="KW-0560">Oxidoreductase</keyword>
<dbReference type="Gene3D" id="3.30.465.10">
    <property type="match status" value="1"/>
</dbReference>
<dbReference type="AlphaFoldDB" id="A0A9Q5HXQ6"/>
<name>A0A9Q5HXQ6_SANBA</name>
<dbReference type="GO" id="GO:0071949">
    <property type="term" value="F:FAD binding"/>
    <property type="evidence" value="ECO:0007669"/>
    <property type="project" value="InterPro"/>
</dbReference>
<dbReference type="Proteomes" id="UP000757232">
    <property type="component" value="Unassembled WGS sequence"/>
</dbReference>
<comment type="caution">
    <text evidence="7">The sequence shown here is derived from an EMBL/GenBank/DDBJ whole genome shotgun (WGS) entry which is preliminary data.</text>
</comment>
<dbReference type="InterPro" id="IPR016169">
    <property type="entry name" value="FAD-bd_PCMH_sub2"/>
</dbReference>
<feature type="domain" description="FAD-binding PCMH-type" evidence="6">
    <location>
        <begin position="59"/>
        <end position="231"/>
    </location>
</feature>
<evidence type="ECO:0000313" key="8">
    <source>
        <dbReference type="Proteomes" id="UP000757232"/>
    </source>
</evidence>